<accession>A0A6A7B9A3</accession>
<dbReference type="Proteomes" id="UP000799423">
    <property type="component" value="Unassembled WGS sequence"/>
</dbReference>
<evidence type="ECO:0000313" key="4">
    <source>
        <dbReference type="Proteomes" id="UP000799423"/>
    </source>
</evidence>
<dbReference type="AlphaFoldDB" id="A0A6A7B9A3"/>
<keyword evidence="2" id="KW-0732">Signal</keyword>
<reference evidence="3" key="1">
    <citation type="submission" date="2020-01" db="EMBL/GenBank/DDBJ databases">
        <authorList>
            <consortium name="DOE Joint Genome Institute"/>
            <person name="Haridas S."/>
            <person name="Albert R."/>
            <person name="Binder M."/>
            <person name="Bloem J."/>
            <person name="Labutti K."/>
            <person name="Salamov A."/>
            <person name="Andreopoulos B."/>
            <person name="Baker S.E."/>
            <person name="Barry K."/>
            <person name="Bills G."/>
            <person name="Bluhm B.H."/>
            <person name="Cannon C."/>
            <person name="Castanera R."/>
            <person name="Culley D.E."/>
            <person name="Daum C."/>
            <person name="Ezra D."/>
            <person name="Gonzalez J.B."/>
            <person name="Henrissat B."/>
            <person name="Kuo A."/>
            <person name="Liang C."/>
            <person name="Lipzen A."/>
            <person name="Lutzoni F."/>
            <person name="Magnuson J."/>
            <person name="Mondo S."/>
            <person name="Nolan M."/>
            <person name="Ohm R."/>
            <person name="Pangilinan J."/>
            <person name="Park H.-J."/>
            <person name="Ramirez L."/>
            <person name="Alfaro M."/>
            <person name="Sun H."/>
            <person name="Tritt A."/>
            <person name="Yoshinaga Y."/>
            <person name="Zwiers L.-H."/>
            <person name="Turgeon B.G."/>
            <person name="Goodwin S.B."/>
            <person name="Spatafora J.W."/>
            <person name="Crous P.W."/>
            <person name="Grigoriev I.V."/>
        </authorList>
    </citation>
    <scope>NUCLEOTIDE SEQUENCE</scope>
    <source>
        <strain evidence="3">IPT5</strain>
    </source>
</reference>
<proteinExistence type="predicted"/>
<dbReference type="EMBL" id="MU006300">
    <property type="protein sequence ID" value="KAF2851973.1"/>
    <property type="molecule type" value="Genomic_DNA"/>
</dbReference>
<feature type="region of interest" description="Disordered" evidence="1">
    <location>
        <begin position="83"/>
        <end position="106"/>
    </location>
</feature>
<keyword evidence="4" id="KW-1185">Reference proteome</keyword>
<evidence type="ECO:0000256" key="2">
    <source>
        <dbReference type="SAM" id="SignalP"/>
    </source>
</evidence>
<organism evidence="3 4">
    <name type="scientific">Plenodomus tracheiphilus IPT5</name>
    <dbReference type="NCBI Taxonomy" id="1408161"/>
    <lineage>
        <taxon>Eukaryota</taxon>
        <taxon>Fungi</taxon>
        <taxon>Dikarya</taxon>
        <taxon>Ascomycota</taxon>
        <taxon>Pezizomycotina</taxon>
        <taxon>Dothideomycetes</taxon>
        <taxon>Pleosporomycetidae</taxon>
        <taxon>Pleosporales</taxon>
        <taxon>Pleosporineae</taxon>
        <taxon>Leptosphaeriaceae</taxon>
        <taxon>Plenodomus</taxon>
    </lineage>
</organism>
<feature type="signal peptide" evidence="2">
    <location>
        <begin position="1"/>
        <end position="17"/>
    </location>
</feature>
<sequence>MQHIIVIIAILGSAAFSKKTPVGVAGPLNSAAIDVCKKAGNKSFPKRTLNVINPCVRWRRLLHNRLPELDKESTDLELHGLHGLLPPNQNRRQRRHLQPLRGAWMR</sequence>
<name>A0A6A7B9A3_9PLEO</name>
<gene>
    <name evidence="3" type="ORF">T440DRAFT_467221</name>
</gene>
<evidence type="ECO:0000313" key="3">
    <source>
        <dbReference type="EMBL" id="KAF2851973.1"/>
    </source>
</evidence>
<protein>
    <recommendedName>
        <fullName evidence="5">Secreted protein</fullName>
    </recommendedName>
</protein>
<feature type="chain" id="PRO_5025526936" description="Secreted protein" evidence="2">
    <location>
        <begin position="18"/>
        <end position="106"/>
    </location>
</feature>
<evidence type="ECO:0008006" key="5">
    <source>
        <dbReference type="Google" id="ProtNLM"/>
    </source>
</evidence>
<evidence type="ECO:0000256" key="1">
    <source>
        <dbReference type="SAM" id="MobiDB-lite"/>
    </source>
</evidence>